<keyword evidence="2" id="KW-1185">Reference proteome</keyword>
<dbReference type="RefSeq" id="WP_139001036.1">
    <property type="nucleotide sequence ID" value="NZ_BAABAV010000001.1"/>
</dbReference>
<dbReference type="Pfam" id="PF20113">
    <property type="entry name" value="DUF6503"/>
    <property type="match status" value="1"/>
</dbReference>
<accession>A0ABP8E9Z3</accession>
<evidence type="ECO:0008006" key="3">
    <source>
        <dbReference type="Google" id="ProtNLM"/>
    </source>
</evidence>
<reference evidence="2" key="1">
    <citation type="journal article" date="2019" name="Int. J. Syst. Evol. Microbiol.">
        <title>The Global Catalogue of Microorganisms (GCM) 10K type strain sequencing project: providing services to taxonomists for standard genome sequencing and annotation.</title>
        <authorList>
            <consortium name="The Broad Institute Genomics Platform"/>
            <consortium name="The Broad Institute Genome Sequencing Center for Infectious Disease"/>
            <person name="Wu L."/>
            <person name="Ma J."/>
        </authorList>
    </citation>
    <scope>NUCLEOTIDE SEQUENCE [LARGE SCALE GENOMIC DNA]</scope>
    <source>
        <strain evidence="2">JCM 17452</strain>
    </source>
</reference>
<name>A0ABP8E9Z3_9FLAO</name>
<sequence length="236" mass="27727">MKHFSLLLFVLFVSILHSQELTGPQLLDKTITYHDPNSNWKTFNGSLQITMEIPEKPNRNSDIYIDLPKQFFSVKATIEDNVTEYIVNKDSVTIILNAVKNPSESVLKENRLSKDRAKLYKNYYTYLYGLPMKLKDEGTIISDKVMSKTFKGKSYWVLKVTYRKDVGDDIWYFYFDKNTFAMEVYQFFHEESKNDGEYILLSGEEIINGIKMPKNRAWYMNKDDKYLGTDILHPSK</sequence>
<dbReference type="EMBL" id="BAABAV010000001">
    <property type="protein sequence ID" value="GAA4269045.1"/>
    <property type="molecule type" value="Genomic_DNA"/>
</dbReference>
<dbReference type="Proteomes" id="UP001500027">
    <property type="component" value="Unassembled WGS sequence"/>
</dbReference>
<dbReference type="InterPro" id="IPR045444">
    <property type="entry name" value="DUF6503"/>
</dbReference>
<comment type="caution">
    <text evidence="1">The sequence shown here is derived from an EMBL/GenBank/DDBJ whole genome shotgun (WGS) entry which is preliminary data.</text>
</comment>
<evidence type="ECO:0000313" key="1">
    <source>
        <dbReference type="EMBL" id="GAA4269045.1"/>
    </source>
</evidence>
<protein>
    <recommendedName>
        <fullName evidence="3">Aspartyl-tRNA synthetase</fullName>
    </recommendedName>
</protein>
<gene>
    <name evidence="1" type="ORF">GCM10022257_11460</name>
</gene>
<proteinExistence type="predicted"/>
<organism evidence="1 2">
    <name type="scientific">Hyunsoonleella aestuarii</name>
    <dbReference type="NCBI Taxonomy" id="912802"/>
    <lineage>
        <taxon>Bacteria</taxon>
        <taxon>Pseudomonadati</taxon>
        <taxon>Bacteroidota</taxon>
        <taxon>Flavobacteriia</taxon>
        <taxon>Flavobacteriales</taxon>
        <taxon>Flavobacteriaceae</taxon>
    </lineage>
</organism>
<evidence type="ECO:0000313" key="2">
    <source>
        <dbReference type="Proteomes" id="UP001500027"/>
    </source>
</evidence>